<evidence type="ECO:0000313" key="3">
    <source>
        <dbReference type="EMBL" id="KKG64507.1"/>
    </source>
</evidence>
<accession>A0A0F8GGV0</accession>
<reference evidence="4 5" key="1">
    <citation type="journal article" date="2015" name="ISME J.">
        <title>Genomic and phenotypic differentiation among Methanosarcina mazei populations from Columbia River sediment.</title>
        <authorList>
            <person name="Youngblut N.D."/>
            <person name="Wirth J.S."/>
            <person name="Henriksen J.R."/>
            <person name="Smith M."/>
            <person name="Simon H."/>
            <person name="Metcalf W.W."/>
            <person name="Whitaker R.J."/>
        </authorList>
    </citation>
    <scope>NUCLEOTIDE SEQUENCE [LARGE SCALE GENOMIC DNA]</scope>
    <source>
        <strain evidence="2 4">3.F.A.1B.1</strain>
        <strain evidence="3 5">3.F.T.2.1</strain>
    </source>
</reference>
<dbReference type="AlphaFoldDB" id="A0A0F8GGV0"/>
<dbReference type="RefSeq" id="WP_048046120.1">
    <property type="nucleotide sequence ID" value="NZ_JJPC01000067.1"/>
</dbReference>
<evidence type="ECO:0000313" key="4">
    <source>
        <dbReference type="Proteomes" id="UP000034298"/>
    </source>
</evidence>
<feature type="region of interest" description="Disordered" evidence="1">
    <location>
        <begin position="1"/>
        <end position="31"/>
    </location>
</feature>
<name>A0A0F8GGV0_METMZ</name>
<protein>
    <submittedName>
        <fullName evidence="3">Uncharacterized protein</fullName>
    </submittedName>
</protein>
<organism evidence="3 5">
    <name type="scientific">Methanosarcina mazei</name>
    <name type="common">Methanosarcina frisia</name>
    <dbReference type="NCBI Taxonomy" id="2209"/>
    <lineage>
        <taxon>Archaea</taxon>
        <taxon>Methanobacteriati</taxon>
        <taxon>Methanobacteriota</taxon>
        <taxon>Stenosarchaea group</taxon>
        <taxon>Methanomicrobia</taxon>
        <taxon>Methanosarcinales</taxon>
        <taxon>Methanosarcinaceae</taxon>
        <taxon>Methanosarcina</taxon>
    </lineage>
</organism>
<evidence type="ECO:0000313" key="5">
    <source>
        <dbReference type="Proteomes" id="UP000034424"/>
    </source>
</evidence>
<dbReference type="PATRIC" id="fig|2209.62.peg.42"/>
<dbReference type="EMBL" id="JJPC01000067">
    <property type="protein sequence ID" value="KKG34928.1"/>
    <property type="molecule type" value="Genomic_DNA"/>
</dbReference>
<evidence type="ECO:0000313" key="2">
    <source>
        <dbReference type="EMBL" id="KKG34928.1"/>
    </source>
</evidence>
<dbReference type="Proteomes" id="UP000034424">
    <property type="component" value="Unassembled WGS sequence"/>
</dbReference>
<comment type="caution">
    <text evidence="3">The sequence shown here is derived from an EMBL/GenBank/DDBJ whole genome shotgun (WGS) entry which is preliminary data.</text>
</comment>
<sequence length="117" mass="13768">MKMQNQYEGKEFVEASTSTNPEQENGYKNDLSVHNNIESNRYKTFDTVEALIQAIKADMEAFVQLIEDLIKPRNFDYIFASKNDSRRQGINQSYWTTFVRVIKRTYGDYRDCLRGGY</sequence>
<dbReference type="Proteomes" id="UP000034298">
    <property type="component" value="Unassembled WGS sequence"/>
</dbReference>
<proteinExistence type="predicted"/>
<dbReference type="EMBL" id="JJPL01000078">
    <property type="protein sequence ID" value="KKG64507.1"/>
    <property type="molecule type" value="Genomic_DNA"/>
</dbReference>
<evidence type="ECO:0000256" key="1">
    <source>
        <dbReference type="SAM" id="MobiDB-lite"/>
    </source>
</evidence>
<gene>
    <name evidence="2" type="ORF">DU30_00195</name>
    <name evidence="3" type="ORF">DU67_07535</name>
</gene>